<dbReference type="PANTHER" id="PTHR22748">
    <property type="entry name" value="AP ENDONUCLEASE"/>
    <property type="match status" value="1"/>
</dbReference>
<evidence type="ECO:0000259" key="14">
    <source>
        <dbReference type="PROSITE" id="PS51999"/>
    </source>
</evidence>
<evidence type="ECO:0000256" key="10">
    <source>
        <dbReference type="PIRSR" id="PIRSR604808-2"/>
    </source>
</evidence>
<evidence type="ECO:0000256" key="9">
    <source>
        <dbReference type="PIRSR" id="PIRSR604808-1"/>
    </source>
</evidence>
<accession>A0AAV9V4B2</accession>
<dbReference type="Pfam" id="PF03372">
    <property type="entry name" value="Exo_endo_phos"/>
    <property type="match status" value="1"/>
</dbReference>
<dbReference type="CDD" id="cd09088">
    <property type="entry name" value="Ape2-like_AP-endo"/>
    <property type="match status" value="1"/>
</dbReference>
<feature type="site" description="Interaction with DNA substrate" evidence="11">
    <location>
        <position position="305"/>
    </location>
</feature>
<keyword evidence="6" id="KW-0862">Zinc</keyword>
<feature type="binding site" evidence="10">
    <location>
        <position position="194"/>
    </location>
    <ligand>
        <name>Mg(2+)</name>
        <dbReference type="ChEBI" id="CHEBI:18420"/>
        <label>1</label>
    </ligand>
</feature>
<dbReference type="GO" id="GO:0006284">
    <property type="term" value="P:base-excision repair"/>
    <property type="evidence" value="ECO:0007669"/>
    <property type="project" value="TreeGrafter"/>
</dbReference>
<feature type="active site" description="Proton donor/acceptor" evidence="9">
    <location>
        <position position="194"/>
    </location>
</feature>
<dbReference type="FunFam" id="3.60.10.10:FF:000079">
    <property type="entry name" value="DNA-(apurinic or apyrimidinic site) lyase"/>
    <property type="match status" value="1"/>
</dbReference>
<feature type="site" description="Transition state stabilizer" evidence="11">
    <location>
        <position position="196"/>
    </location>
</feature>
<keyword evidence="16" id="KW-1185">Reference proteome</keyword>
<evidence type="ECO:0000256" key="4">
    <source>
        <dbReference type="ARBA" id="ARBA00022771"/>
    </source>
</evidence>
<dbReference type="EMBL" id="JAVHNQ010000003">
    <property type="protein sequence ID" value="KAK6353338.1"/>
    <property type="molecule type" value="Genomic_DNA"/>
</dbReference>
<comment type="cofactor">
    <cofactor evidence="10">
        <name>Mg(2+)</name>
        <dbReference type="ChEBI" id="CHEBI:18420"/>
    </cofactor>
    <cofactor evidence="10">
        <name>Mn(2+)</name>
        <dbReference type="ChEBI" id="CHEBI:29035"/>
    </cofactor>
    <text evidence="10">Probably binds two magnesium or manganese ions per subunit.</text>
</comment>
<dbReference type="PROSITE" id="PS51435">
    <property type="entry name" value="AP_NUCLEASE_F1_4"/>
    <property type="match status" value="1"/>
</dbReference>
<dbReference type="PANTHER" id="PTHR22748:SF4">
    <property type="entry name" value="DNA-(APURINIC OR APYRIMIDINIC SITE) ENDONUCLEASE 2"/>
    <property type="match status" value="1"/>
</dbReference>
<evidence type="ECO:0000256" key="2">
    <source>
        <dbReference type="ARBA" id="ARBA00013541"/>
    </source>
</evidence>
<evidence type="ECO:0000256" key="8">
    <source>
        <dbReference type="ARBA" id="ARBA00023242"/>
    </source>
</evidence>
<organism evidence="15 16">
    <name type="scientific">Orbilia brochopaga</name>
    <dbReference type="NCBI Taxonomy" id="3140254"/>
    <lineage>
        <taxon>Eukaryota</taxon>
        <taxon>Fungi</taxon>
        <taxon>Dikarya</taxon>
        <taxon>Ascomycota</taxon>
        <taxon>Pezizomycotina</taxon>
        <taxon>Orbiliomycetes</taxon>
        <taxon>Orbiliales</taxon>
        <taxon>Orbiliaceae</taxon>
        <taxon>Orbilia</taxon>
    </lineage>
</organism>
<feature type="binding site" evidence="10">
    <location>
        <position position="305"/>
    </location>
    <ligand>
        <name>Mg(2+)</name>
        <dbReference type="ChEBI" id="CHEBI:18420"/>
        <label>1</label>
    </ligand>
</feature>
<comment type="caution">
    <text evidence="15">The sequence shown here is derived from an EMBL/GenBank/DDBJ whole genome shotgun (WGS) entry which is preliminary data.</text>
</comment>
<keyword evidence="5" id="KW-0378">Hydrolase</keyword>
<keyword evidence="4 12" id="KW-0863">Zinc-finger</keyword>
<keyword evidence="15" id="KW-0255">Endonuclease</keyword>
<feature type="binding site" evidence="10">
    <location>
        <position position="304"/>
    </location>
    <ligand>
        <name>Mg(2+)</name>
        <dbReference type="ChEBI" id="CHEBI:18420"/>
        <label>1</label>
    </ligand>
</feature>
<comment type="similarity">
    <text evidence="1">Belongs to the DNA repair enzymes AP/ExoA family.</text>
</comment>
<keyword evidence="15" id="KW-0540">Nuclease</keyword>
<evidence type="ECO:0000256" key="1">
    <source>
        <dbReference type="ARBA" id="ARBA00007092"/>
    </source>
</evidence>
<feature type="binding site" evidence="10">
    <location>
        <position position="196"/>
    </location>
    <ligand>
        <name>Mg(2+)</name>
        <dbReference type="ChEBI" id="CHEBI:18420"/>
        <label>1</label>
    </ligand>
</feature>
<keyword evidence="8" id="KW-0539">Nucleus</keyword>
<feature type="region of interest" description="Disordered" evidence="13">
    <location>
        <begin position="518"/>
        <end position="545"/>
    </location>
</feature>
<proteinExistence type="inferred from homology"/>
<feature type="compositionally biased region" description="Polar residues" evidence="13">
    <location>
        <begin position="518"/>
        <end position="528"/>
    </location>
</feature>
<dbReference type="GO" id="GO:0008081">
    <property type="term" value="F:phosphoric diester hydrolase activity"/>
    <property type="evidence" value="ECO:0007669"/>
    <property type="project" value="TreeGrafter"/>
</dbReference>
<dbReference type="Proteomes" id="UP001375240">
    <property type="component" value="Unassembled WGS sequence"/>
</dbReference>
<feature type="domain" description="GRF-type" evidence="14">
    <location>
        <begin position="569"/>
        <end position="628"/>
    </location>
</feature>
<feature type="site" description="Important for catalytic activity" evidence="11">
    <location>
        <position position="279"/>
    </location>
</feature>
<dbReference type="SUPFAM" id="SSF56219">
    <property type="entry name" value="DNase I-like"/>
    <property type="match status" value="1"/>
</dbReference>
<dbReference type="InterPro" id="IPR010666">
    <property type="entry name" value="Znf_GRF"/>
</dbReference>
<feature type="compositionally biased region" description="Low complexity" evidence="13">
    <location>
        <begin position="371"/>
        <end position="397"/>
    </location>
</feature>
<keyword evidence="10" id="KW-0464">Manganese</keyword>
<dbReference type="Gene3D" id="3.60.10.10">
    <property type="entry name" value="Endonuclease/exonuclease/phosphatase"/>
    <property type="match status" value="1"/>
</dbReference>
<evidence type="ECO:0000256" key="6">
    <source>
        <dbReference type="ARBA" id="ARBA00022833"/>
    </source>
</evidence>
<feature type="active site" description="Proton acceptor" evidence="9">
    <location>
        <position position="305"/>
    </location>
</feature>
<reference evidence="15 16" key="1">
    <citation type="submission" date="2019-10" db="EMBL/GenBank/DDBJ databases">
        <authorList>
            <person name="Palmer J.M."/>
        </authorList>
    </citation>
    <scope>NUCLEOTIDE SEQUENCE [LARGE SCALE GENOMIC DNA]</scope>
    <source>
        <strain evidence="15 16">TWF696</strain>
    </source>
</reference>
<evidence type="ECO:0000256" key="12">
    <source>
        <dbReference type="PROSITE-ProRule" id="PRU01343"/>
    </source>
</evidence>
<feature type="region of interest" description="Disordered" evidence="13">
    <location>
        <begin position="371"/>
        <end position="400"/>
    </location>
</feature>
<feature type="region of interest" description="Disordered" evidence="13">
    <location>
        <begin position="329"/>
        <end position="353"/>
    </location>
</feature>
<evidence type="ECO:0000256" key="13">
    <source>
        <dbReference type="SAM" id="MobiDB-lite"/>
    </source>
</evidence>
<feature type="active site" evidence="9">
    <location>
        <position position="154"/>
    </location>
</feature>
<dbReference type="GO" id="GO:0008270">
    <property type="term" value="F:zinc ion binding"/>
    <property type="evidence" value="ECO:0007669"/>
    <property type="project" value="UniProtKB-KW"/>
</dbReference>
<dbReference type="InterPro" id="IPR004808">
    <property type="entry name" value="AP_endonuc_1"/>
</dbReference>
<evidence type="ECO:0000256" key="5">
    <source>
        <dbReference type="ARBA" id="ARBA00022801"/>
    </source>
</evidence>
<gene>
    <name evidence="15" type="primary">APN2</name>
    <name evidence="15" type="ORF">TWF696_005306</name>
</gene>
<feature type="region of interest" description="Disordered" evidence="13">
    <location>
        <begin position="412"/>
        <end position="484"/>
    </location>
</feature>
<evidence type="ECO:0000256" key="3">
    <source>
        <dbReference type="ARBA" id="ARBA00022723"/>
    </source>
</evidence>
<dbReference type="InterPro" id="IPR036691">
    <property type="entry name" value="Endo/exonu/phosph_ase_sf"/>
</dbReference>
<dbReference type="AlphaFoldDB" id="A0AAV9V4B2"/>
<evidence type="ECO:0000313" key="15">
    <source>
        <dbReference type="EMBL" id="KAK6353338.1"/>
    </source>
</evidence>
<dbReference type="PROSITE" id="PS51999">
    <property type="entry name" value="ZF_GRF"/>
    <property type="match status" value="1"/>
</dbReference>
<dbReference type="GO" id="GO:0005634">
    <property type="term" value="C:nucleus"/>
    <property type="evidence" value="ECO:0007669"/>
    <property type="project" value="TreeGrafter"/>
</dbReference>
<protein>
    <recommendedName>
        <fullName evidence="2">DNA-(apurinic or apyrimidinic site) endonuclease 2</fullName>
    </recommendedName>
</protein>
<dbReference type="InterPro" id="IPR005135">
    <property type="entry name" value="Endo/exonuclease/phosphatase"/>
</dbReference>
<name>A0AAV9V4B2_9PEZI</name>
<sequence length="628" mass="69202">MSIRIVTWNVNGIRNPFSYMPWRENRSFGAMFDILEADVVCFQELKIQAKDLRDDMVLIPGWDSYFTFPKHKKGYSGVAIYTRQAKISPVKAEEGITGHLQPTGSPRNTSYRDLPDDQQIGGYPSIDREDGLVLDSEGRAVVVDFGLFVLIGTYCPVGREEESRQDFRLAWLTALEERIRNLTQAGRKVVTVGDLNISPEPIDSADAWGIHKRAGPDSKEILEWKDTPAKRLLRGLCEPSEGAVMVDVVRQFFPDRAAMYTHWETKINARPGNYGSRIDYIIASSSMKSWFDAADIQNGLHGSDHCPVYAVLKPEIELDGEKKTLLDLVNPPGVFQDGERKTESPPPPRMSARLIPQFSGRRSIKEMFQTKTTTRAVASTTKSGPTSSTQTLSTSNSRSDKAQGIAFLENHPTSGQASQTAPPASGLKHHLENSSDGGGGGGMLEITDRSPSIEPSLKKAKITTGMSSKRNTSNAGSSIGGGSQKSLKTFFQAKTPKPIANPPEDKLDHAAEQLSAKNGSQLTVTSADPPNPGPVEESDSLPKEEKFIDPFQSRDSWNKLFTKRPAPLCEGHGEPAKMMQTKKPGVNYGRSFWMCARPVGPAGPKERGARAVPNDQWRCTFFKWCSEK</sequence>
<feature type="compositionally biased region" description="Polar residues" evidence="13">
    <location>
        <begin position="464"/>
        <end position="477"/>
    </location>
</feature>
<feature type="binding site" evidence="10">
    <location>
        <position position="44"/>
    </location>
    <ligand>
        <name>Mg(2+)</name>
        <dbReference type="ChEBI" id="CHEBI:18420"/>
        <label>1</label>
    </ligand>
</feature>
<evidence type="ECO:0000256" key="11">
    <source>
        <dbReference type="PIRSR" id="PIRSR604808-3"/>
    </source>
</evidence>
<evidence type="ECO:0000313" key="16">
    <source>
        <dbReference type="Proteomes" id="UP001375240"/>
    </source>
</evidence>
<feature type="binding site" evidence="10">
    <location>
        <position position="9"/>
    </location>
    <ligand>
        <name>Mg(2+)</name>
        <dbReference type="ChEBI" id="CHEBI:18420"/>
        <label>1</label>
    </ligand>
</feature>
<keyword evidence="7 10" id="KW-0460">Magnesium</keyword>
<keyword evidence="3 10" id="KW-0479">Metal-binding</keyword>
<feature type="compositionally biased region" description="Polar residues" evidence="13">
    <location>
        <begin position="412"/>
        <end position="422"/>
    </location>
</feature>
<evidence type="ECO:0000256" key="7">
    <source>
        <dbReference type="ARBA" id="ARBA00022842"/>
    </source>
</evidence>
<dbReference type="GO" id="GO:0003906">
    <property type="term" value="F:DNA-(apurinic or apyrimidinic site) endonuclease activity"/>
    <property type="evidence" value="ECO:0007669"/>
    <property type="project" value="TreeGrafter"/>
</dbReference>
<dbReference type="GO" id="GO:0008311">
    <property type="term" value="F:double-stranded DNA 3'-5' DNA exonuclease activity"/>
    <property type="evidence" value="ECO:0007669"/>
    <property type="project" value="TreeGrafter"/>
</dbReference>